<keyword evidence="6" id="KW-0732">Signal</keyword>
<dbReference type="PANTHER" id="PTHR16631:SF17">
    <property type="entry name" value="GLUCAN ENDO-1,3-BETA-GLUCOSIDASE BTGC"/>
    <property type="match status" value="1"/>
</dbReference>
<sequence>MVRNTILSRITGGLPVLFAVLLMACSSGREKEKQMQNKSEDMQINLAQEKENLLAGIHSAVCYSGFRSGQHPDRGDGAKNPSEEEILEDLQIISNEMNFRLIRLYDSGENTAAVLRLIHENNLDIKVMLGIWLNAELSAHETCEWLTEPIPSETLGKNKKANQDELDRGMHLANLYNDVVVAVNVGNEALVDWNDHKVDVDTLISYVVKVKKAIQQPVTVADNYLWWAEHGEKLAEVLDFISVHIYPVWEGKDIDSGLSYSIENIQKVRSALPNAPIVISEAGWATTASEFGARADMEKQQRYYNELMEWTKKMNITTFFFEAFDEDWKGNPNDPQGAEKHWGLYMVDRNPKLVMQ</sequence>
<organism evidence="16 17">
    <name type="scientific">Mariniphaga anaerophila</name>
    <dbReference type="NCBI Taxonomy" id="1484053"/>
    <lineage>
        <taxon>Bacteria</taxon>
        <taxon>Pseudomonadati</taxon>
        <taxon>Bacteroidota</taxon>
        <taxon>Bacteroidia</taxon>
        <taxon>Marinilabiliales</taxon>
        <taxon>Prolixibacteraceae</taxon>
        <taxon>Mariniphaga</taxon>
    </lineage>
</organism>
<dbReference type="STRING" id="1484053.SAMN05444274_103449"/>
<dbReference type="PANTHER" id="PTHR16631">
    <property type="entry name" value="GLUCAN 1,3-BETA-GLUCOSIDASE"/>
    <property type="match status" value="1"/>
</dbReference>
<evidence type="ECO:0000256" key="14">
    <source>
        <dbReference type="ARBA" id="ARBA00042373"/>
    </source>
</evidence>
<evidence type="ECO:0000256" key="12">
    <source>
        <dbReference type="ARBA" id="ARBA00023326"/>
    </source>
</evidence>
<keyword evidence="10" id="KW-0119">Carbohydrate metabolism</keyword>
<dbReference type="RefSeq" id="WP_217651574.1">
    <property type="nucleotide sequence ID" value="NZ_FQUM01000003.1"/>
</dbReference>
<dbReference type="AlphaFoldDB" id="A0A1M4YSA1"/>
<dbReference type="GO" id="GO:0042973">
    <property type="term" value="F:glucan endo-1,3-beta-D-glucosidase activity"/>
    <property type="evidence" value="ECO:0007669"/>
    <property type="project" value="TreeGrafter"/>
</dbReference>
<keyword evidence="12" id="KW-0624">Polysaccharide degradation</keyword>
<dbReference type="GO" id="GO:0000272">
    <property type="term" value="P:polysaccharide catabolic process"/>
    <property type="evidence" value="ECO:0007669"/>
    <property type="project" value="UniProtKB-KW"/>
</dbReference>
<keyword evidence="9" id="KW-0325">Glycoprotein</keyword>
<dbReference type="GO" id="GO:0009986">
    <property type="term" value="C:cell surface"/>
    <property type="evidence" value="ECO:0007669"/>
    <property type="project" value="TreeGrafter"/>
</dbReference>
<evidence type="ECO:0000256" key="3">
    <source>
        <dbReference type="ARBA" id="ARBA00022475"/>
    </source>
</evidence>
<keyword evidence="4" id="KW-0134">Cell wall</keyword>
<evidence type="ECO:0000256" key="10">
    <source>
        <dbReference type="ARBA" id="ARBA00023277"/>
    </source>
</evidence>
<dbReference type="InterPro" id="IPR050732">
    <property type="entry name" value="Beta-glucan_modifiers"/>
</dbReference>
<dbReference type="GO" id="GO:0071555">
    <property type="term" value="P:cell wall organization"/>
    <property type="evidence" value="ECO:0007669"/>
    <property type="project" value="UniProtKB-KW"/>
</dbReference>
<keyword evidence="5" id="KW-0964">Secreted</keyword>
<evidence type="ECO:0000256" key="1">
    <source>
        <dbReference type="ARBA" id="ARBA00004191"/>
    </source>
</evidence>
<name>A0A1M4YSA1_9BACT</name>
<keyword evidence="11" id="KW-0961">Cell wall biogenesis/degradation</keyword>
<evidence type="ECO:0000256" key="6">
    <source>
        <dbReference type="ARBA" id="ARBA00022729"/>
    </source>
</evidence>
<evidence type="ECO:0000256" key="4">
    <source>
        <dbReference type="ARBA" id="ARBA00022512"/>
    </source>
</evidence>
<keyword evidence="8" id="KW-0472">Membrane</keyword>
<dbReference type="InterPro" id="IPR000490">
    <property type="entry name" value="Glyco_hydro_17"/>
</dbReference>
<evidence type="ECO:0000256" key="2">
    <source>
        <dbReference type="ARBA" id="ARBA00004236"/>
    </source>
</evidence>
<dbReference type="GO" id="GO:0005576">
    <property type="term" value="C:extracellular region"/>
    <property type="evidence" value="ECO:0007669"/>
    <property type="project" value="TreeGrafter"/>
</dbReference>
<dbReference type="PROSITE" id="PS51257">
    <property type="entry name" value="PROKAR_LIPOPROTEIN"/>
    <property type="match status" value="1"/>
</dbReference>
<evidence type="ECO:0000313" key="16">
    <source>
        <dbReference type="EMBL" id="SHF08709.1"/>
    </source>
</evidence>
<evidence type="ECO:0000256" key="11">
    <source>
        <dbReference type="ARBA" id="ARBA00023316"/>
    </source>
</evidence>
<gene>
    <name evidence="16" type="ORF">SAMN05444274_103449</name>
</gene>
<evidence type="ECO:0000313" key="17">
    <source>
        <dbReference type="Proteomes" id="UP000184164"/>
    </source>
</evidence>
<keyword evidence="7" id="KW-0378">Hydrolase</keyword>
<dbReference type="SUPFAM" id="SSF51445">
    <property type="entry name" value="(Trans)glycosidases"/>
    <property type="match status" value="1"/>
</dbReference>
<keyword evidence="17" id="KW-1185">Reference proteome</keyword>
<keyword evidence="3" id="KW-1003">Cell membrane</keyword>
<evidence type="ECO:0000256" key="5">
    <source>
        <dbReference type="ARBA" id="ARBA00022525"/>
    </source>
</evidence>
<evidence type="ECO:0000256" key="15">
    <source>
        <dbReference type="ARBA" id="ARBA00043078"/>
    </source>
</evidence>
<dbReference type="Pfam" id="PF00332">
    <property type="entry name" value="Glyco_hydro_17"/>
    <property type="match status" value="1"/>
</dbReference>
<proteinExistence type="predicted"/>
<accession>A0A1M4YSA1</accession>
<comment type="function">
    <text evidence="13">Glucanases play a role in cell expansion during growth, in cell-cell fusion during mating, and in spore release during sporulation. This enzyme may be involved in beta-glucan degradation. Active on laminarin and lichenan.</text>
</comment>
<comment type="subcellular location">
    <subcellularLocation>
        <location evidence="2">Cell membrane</location>
    </subcellularLocation>
    <subcellularLocation>
        <location evidence="1">Secreted</location>
        <location evidence="1">Cell wall</location>
    </subcellularLocation>
</comment>
<dbReference type="Gene3D" id="3.20.20.80">
    <property type="entry name" value="Glycosidases"/>
    <property type="match status" value="1"/>
</dbReference>
<dbReference type="GO" id="GO:0005886">
    <property type="term" value="C:plasma membrane"/>
    <property type="evidence" value="ECO:0007669"/>
    <property type="project" value="UniProtKB-SubCell"/>
</dbReference>
<dbReference type="EMBL" id="FQUM01000003">
    <property type="protein sequence ID" value="SHF08709.1"/>
    <property type="molecule type" value="Genomic_DNA"/>
</dbReference>
<evidence type="ECO:0000256" key="9">
    <source>
        <dbReference type="ARBA" id="ARBA00023180"/>
    </source>
</evidence>
<evidence type="ECO:0000256" key="13">
    <source>
        <dbReference type="ARBA" id="ARBA00037649"/>
    </source>
</evidence>
<evidence type="ECO:0000256" key="8">
    <source>
        <dbReference type="ARBA" id="ARBA00023136"/>
    </source>
</evidence>
<reference evidence="16 17" key="1">
    <citation type="submission" date="2016-11" db="EMBL/GenBank/DDBJ databases">
        <authorList>
            <person name="Jaros S."/>
            <person name="Januszkiewicz K."/>
            <person name="Wedrychowicz H."/>
        </authorList>
    </citation>
    <scope>NUCLEOTIDE SEQUENCE [LARGE SCALE GENOMIC DNA]</scope>
    <source>
        <strain evidence="16 17">DSM 26910</strain>
    </source>
</reference>
<protein>
    <recommendedName>
        <fullName evidence="15">Endo-1,3-beta-glucanase btgC</fullName>
    </recommendedName>
    <alternativeName>
        <fullName evidence="14">Laminarinase btgC</fullName>
    </alternativeName>
</protein>
<evidence type="ECO:0000256" key="7">
    <source>
        <dbReference type="ARBA" id="ARBA00022801"/>
    </source>
</evidence>
<dbReference type="InterPro" id="IPR017853">
    <property type="entry name" value="GH"/>
</dbReference>
<dbReference type="Proteomes" id="UP000184164">
    <property type="component" value="Unassembled WGS sequence"/>
</dbReference>